<dbReference type="GO" id="GO:0005737">
    <property type="term" value="C:cytoplasm"/>
    <property type="evidence" value="ECO:0007669"/>
    <property type="project" value="TreeGrafter"/>
</dbReference>
<gene>
    <name evidence="6" type="ORF">SAMN05660835_00568</name>
</gene>
<evidence type="ECO:0000256" key="2">
    <source>
        <dbReference type="ARBA" id="ARBA00011643"/>
    </source>
</evidence>
<feature type="binding site" evidence="5">
    <location>
        <position position="71"/>
    </location>
    <ligand>
        <name>a divalent metal cation</name>
        <dbReference type="ChEBI" id="CHEBI:60240"/>
        <label>1</label>
    </ligand>
</feature>
<feature type="binding site" evidence="5">
    <location>
        <position position="110"/>
    </location>
    <ligand>
        <name>a divalent metal cation</name>
        <dbReference type="ChEBI" id="CHEBI:60240"/>
        <label>1</label>
    </ligand>
</feature>
<keyword evidence="4 5" id="KW-0479">Metal-binding</keyword>
<accession>A0A1G6K5G9</accession>
<name>A0A1G6K5G9_9BACT</name>
<evidence type="ECO:0000256" key="1">
    <source>
        <dbReference type="ARBA" id="ARBA00006964"/>
    </source>
</evidence>
<comment type="similarity">
    <text evidence="1">Belongs to the GTP cyclohydrolase I type 2/NIF3 family.</text>
</comment>
<proteinExistence type="inferred from homology"/>
<dbReference type="InterPro" id="IPR002678">
    <property type="entry name" value="DUF34/NIF3"/>
</dbReference>
<evidence type="ECO:0000256" key="5">
    <source>
        <dbReference type="PIRSR" id="PIRSR602678-1"/>
    </source>
</evidence>
<sequence>MGPPKSLMFIIEVIEALESYFPLSFQESWDNSGFQVLFKHDILSGILLSLDIRKETVEEAKENNCNLIISHHPLFLQALKNFDYNFYPENVLYNATKDRISIYAAHTNLDIAPLGLNNYLCKKLQLKNSFMLENLKPVFISEIEKEQTFSEFIDYVKKTLGIPILKYVSSHNKPIKKVAICSGSCADYIYKLKSYDIDVFITGDVKHHSAIFAQENGINMIDATHFYTEIWSVDILFECLKNLNVKILKSTNDRIPWDYI</sequence>
<dbReference type="Proteomes" id="UP000199411">
    <property type="component" value="Unassembled WGS sequence"/>
</dbReference>
<feature type="binding site" evidence="5">
    <location>
        <position position="72"/>
    </location>
    <ligand>
        <name>a divalent metal cation</name>
        <dbReference type="ChEBI" id="CHEBI:60240"/>
        <label>1</label>
    </ligand>
</feature>
<keyword evidence="7" id="KW-1185">Reference proteome</keyword>
<evidence type="ECO:0000313" key="6">
    <source>
        <dbReference type="EMBL" id="SDC26207.1"/>
    </source>
</evidence>
<dbReference type="InterPro" id="IPR036069">
    <property type="entry name" value="DUF34/NIF3_sf"/>
</dbReference>
<evidence type="ECO:0000313" key="7">
    <source>
        <dbReference type="Proteomes" id="UP000199411"/>
    </source>
</evidence>
<evidence type="ECO:0000256" key="4">
    <source>
        <dbReference type="ARBA" id="ARBA00022723"/>
    </source>
</evidence>
<reference evidence="7" key="1">
    <citation type="submission" date="2016-10" db="EMBL/GenBank/DDBJ databases">
        <authorList>
            <person name="Varghese N."/>
            <person name="Submissions S."/>
        </authorList>
    </citation>
    <scope>NUCLEOTIDE SEQUENCE [LARGE SCALE GENOMIC DNA]</scope>
    <source>
        <strain evidence="7">DSM 8415</strain>
    </source>
</reference>
<dbReference type="PANTHER" id="PTHR13799:SF14">
    <property type="entry name" value="GTP CYCLOHYDROLASE 1 TYPE 2 HOMOLOG"/>
    <property type="match status" value="1"/>
</dbReference>
<dbReference type="SUPFAM" id="SSF102705">
    <property type="entry name" value="NIF3 (NGG1p interacting factor 3)-like"/>
    <property type="match status" value="1"/>
</dbReference>
<dbReference type="Gene3D" id="3.40.1390.30">
    <property type="entry name" value="NIF3 (NGG1p interacting factor 3)-like"/>
    <property type="match status" value="2"/>
</dbReference>
<dbReference type="Pfam" id="PF01784">
    <property type="entry name" value="DUF34_NIF3"/>
    <property type="match status" value="1"/>
</dbReference>
<evidence type="ECO:0000256" key="3">
    <source>
        <dbReference type="ARBA" id="ARBA00022112"/>
    </source>
</evidence>
<organism evidence="6 7">
    <name type="scientific">Desulfurella multipotens</name>
    <dbReference type="NCBI Taxonomy" id="79269"/>
    <lineage>
        <taxon>Bacteria</taxon>
        <taxon>Pseudomonadati</taxon>
        <taxon>Campylobacterota</taxon>
        <taxon>Desulfurellia</taxon>
        <taxon>Desulfurellales</taxon>
        <taxon>Desulfurellaceae</taxon>
        <taxon>Desulfurella</taxon>
    </lineage>
</organism>
<comment type="subunit">
    <text evidence="2">Homohexamer.</text>
</comment>
<dbReference type="PANTHER" id="PTHR13799">
    <property type="entry name" value="NGG1 INTERACTING FACTOR 3"/>
    <property type="match status" value="1"/>
</dbReference>
<dbReference type="RefSeq" id="WP_025392074.1">
    <property type="nucleotide sequence ID" value="NZ_FMYU01000003.1"/>
</dbReference>
<feature type="binding site" evidence="5">
    <location>
        <position position="229"/>
    </location>
    <ligand>
        <name>a divalent metal cation</name>
        <dbReference type="ChEBI" id="CHEBI:60240"/>
        <label>1</label>
    </ligand>
</feature>
<protein>
    <recommendedName>
        <fullName evidence="3">GTP cyclohydrolase 1 type 2 homolog</fullName>
    </recommendedName>
</protein>
<dbReference type="EMBL" id="FMYU01000003">
    <property type="protein sequence ID" value="SDC26207.1"/>
    <property type="molecule type" value="Genomic_DNA"/>
</dbReference>
<dbReference type="OrthoDB" id="9792792at2"/>
<dbReference type="FunFam" id="3.40.1390.30:FF:000001">
    <property type="entry name" value="GTP cyclohydrolase 1 type 2"/>
    <property type="match status" value="1"/>
</dbReference>
<dbReference type="AlphaFoldDB" id="A0A1G6K5G9"/>
<feature type="binding site" evidence="5">
    <location>
        <position position="225"/>
    </location>
    <ligand>
        <name>a divalent metal cation</name>
        <dbReference type="ChEBI" id="CHEBI:60240"/>
        <label>1</label>
    </ligand>
</feature>
<dbReference type="GO" id="GO:0046872">
    <property type="term" value="F:metal ion binding"/>
    <property type="evidence" value="ECO:0007669"/>
    <property type="project" value="UniProtKB-KW"/>
</dbReference>
<dbReference type="NCBIfam" id="TIGR00486">
    <property type="entry name" value="YbgI_SA1388"/>
    <property type="match status" value="1"/>
</dbReference>